<dbReference type="InterPro" id="IPR025411">
    <property type="entry name" value="DUF4136"/>
</dbReference>
<gene>
    <name evidence="3" type="ORF">H9642_01470</name>
</gene>
<evidence type="ECO:0000256" key="1">
    <source>
        <dbReference type="SAM" id="SignalP"/>
    </source>
</evidence>
<name>A0ABR8TJA5_9PSED</name>
<evidence type="ECO:0000313" key="4">
    <source>
        <dbReference type="Proteomes" id="UP000611945"/>
    </source>
</evidence>
<dbReference type="Pfam" id="PF13590">
    <property type="entry name" value="DUF4136"/>
    <property type="match status" value="1"/>
</dbReference>
<proteinExistence type="predicted"/>
<feature type="domain" description="DUF4136" evidence="2">
    <location>
        <begin position="30"/>
        <end position="168"/>
    </location>
</feature>
<evidence type="ECO:0000313" key="3">
    <source>
        <dbReference type="EMBL" id="MBD7975851.1"/>
    </source>
</evidence>
<dbReference type="EMBL" id="JACSQG010000001">
    <property type="protein sequence ID" value="MBD7975851.1"/>
    <property type="molecule type" value="Genomic_DNA"/>
</dbReference>
<organism evidence="3 4">
    <name type="scientific">Serpens gallinarum</name>
    <dbReference type="NCBI Taxonomy" id="2763075"/>
    <lineage>
        <taxon>Bacteria</taxon>
        <taxon>Pseudomonadati</taxon>
        <taxon>Pseudomonadota</taxon>
        <taxon>Gammaproteobacteria</taxon>
        <taxon>Pseudomonadales</taxon>
        <taxon>Pseudomonadaceae</taxon>
        <taxon>Pseudomonas</taxon>
    </lineage>
</organism>
<dbReference type="RefSeq" id="WP_251834637.1">
    <property type="nucleotide sequence ID" value="NZ_JACSQG010000001.1"/>
</dbReference>
<reference evidence="3 4" key="1">
    <citation type="submission" date="2020-08" db="EMBL/GenBank/DDBJ databases">
        <title>A Genomic Blueprint of the Chicken Gut Microbiome.</title>
        <authorList>
            <person name="Gilroy R."/>
            <person name="Ravi A."/>
            <person name="Getino M."/>
            <person name="Pursley I."/>
            <person name="Horton D.L."/>
            <person name="Alikhan N.-F."/>
            <person name="Baker D."/>
            <person name="Gharbi K."/>
            <person name="Hall N."/>
            <person name="Watson M."/>
            <person name="Adriaenssens E.M."/>
            <person name="Foster-Nyarko E."/>
            <person name="Jarju S."/>
            <person name="Secka A."/>
            <person name="Antonio M."/>
            <person name="Oren A."/>
            <person name="Chaudhuri R."/>
            <person name="La Ragione R.M."/>
            <person name="Hildebrand F."/>
            <person name="Pallen M.J."/>
        </authorList>
    </citation>
    <scope>NUCLEOTIDE SEQUENCE [LARGE SCALE GENOMIC DNA]</scope>
    <source>
        <strain evidence="3 4">Sa2CUA2</strain>
    </source>
</reference>
<sequence length="170" mass="18844">MRTCLTLTTSLLLIACSTADTPPPVEVLHSAADFGTVHDYQLVAPDQAINGELPYPAGYPLLAKSLREGFADRGYQETREGALQVYYWLAIRETPLDYHVDMPPPNPLGPYQAIHRFSDETGTLRLRITDADGKVLWEGITRTGLSPAHQRNELLKHAVDALLEELPPAR</sequence>
<evidence type="ECO:0000259" key="2">
    <source>
        <dbReference type="Pfam" id="PF13590"/>
    </source>
</evidence>
<keyword evidence="1" id="KW-0732">Signal</keyword>
<dbReference type="PROSITE" id="PS51257">
    <property type="entry name" value="PROKAR_LIPOPROTEIN"/>
    <property type="match status" value="1"/>
</dbReference>
<dbReference type="Proteomes" id="UP000611945">
    <property type="component" value="Unassembled WGS sequence"/>
</dbReference>
<protein>
    <submittedName>
        <fullName evidence="3">DUF4136 domain-containing protein</fullName>
    </submittedName>
</protein>
<accession>A0ABR8TJA5</accession>
<feature type="signal peptide" evidence="1">
    <location>
        <begin position="1"/>
        <end position="19"/>
    </location>
</feature>
<feature type="chain" id="PRO_5046860846" evidence="1">
    <location>
        <begin position="20"/>
        <end position="170"/>
    </location>
</feature>
<comment type="caution">
    <text evidence="3">The sequence shown here is derived from an EMBL/GenBank/DDBJ whole genome shotgun (WGS) entry which is preliminary data.</text>
</comment>
<keyword evidence="4" id="KW-1185">Reference proteome</keyword>